<dbReference type="Proteomes" id="UP000183945">
    <property type="component" value="Unassembled WGS sequence"/>
</dbReference>
<dbReference type="EMBL" id="FQVT01000003">
    <property type="protein sequence ID" value="SHF94694.1"/>
    <property type="molecule type" value="Genomic_DNA"/>
</dbReference>
<evidence type="ECO:0000313" key="3">
    <source>
        <dbReference type="EMBL" id="SHF94694.1"/>
    </source>
</evidence>
<protein>
    <submittedName>
        <fullName evidence="3">3-oxoacyl-[acyl-carrier protein] reductase</fullName>
    </submittedName>
</protein>
<organism evidence="3 4">
    <name type="scientific">Salegentibacter echinorum</name>
    <dbReference type="NCBI Taxonomy" id="1073325"/>
    <lineage>
        <taxon>Bacteria</taxon>
        <taxon>Pseudomonadati</taxon>
        <taxon>Bacteroidota</taxon>
        <taxon>Flavobacteriia</taxon>
        <taxon>Flavobacteriales</taxon>
        <taxon>Flavobacteriaceae</taxon>
        <taxon>Salegentibacter</taxon>
    </lineage>
</organism>
<keyword evidence="4" id="KW-1185">Reference proteome</keyword>
<dbReference type="InterPro" id="IPR050259">
    <property type="entry name" value="SDR"/>
</dbReference>
<dbReference type="FunFam" id="3.40.50.720:FF:000173">
    <property type="entry name" value="3-oxoacyl-[acyl-carrier protein] reductase"/>
    <property type="match status" value="1"/>
</dbReference>
<dbReference type="NCBIfam" id="NF004200">
    <property type="entry name" value="PRK05653.1-5"/>
    <property type="match status" value="1"/>
</dbReference>
<comment type="similarity">
    <text evidence="1">Belongs to the short-chain dehydrogenases/reductases (SDR) family.</text>
</comment>
<evidence type="ECO:0000313" key="4">
    <source>
        <dbReference type="Proteomes" id="UP000183945"/>
    </source>
</evidence>
<accession>A0A1M5FTH8</accession>
<dbReference type="STRING" id="1073325.SAMN05444483_103340"/>
<dbReference type="Pfam" id="PF13561">
    <property type="entry name" value="adh_short_C2"/>
    <property type="match status" value="1"/>
</dbReference>
<proteinExistence type="inferred from homology"/>
<dbReference type="SUPFAM" id="SSF51735">
    <property type="entry name" value="NAD(P)-binding Rossmann-fold domains"/>
    <property type="match status" value="1"/>
</dbReference>
<sequence>MKYALVTGASRGIGKAIAINLAKTHHYNIILNYRSNTEAAIKTKKLIEKEGVICELLQFDVANTENSKNRLEEFAKNNPEATIEVIVNNAGITRDGLFMWMKSEDWNSVINTNLNGFYNVTQPLLKKLLQHRYGRIINIVSLSGLKGNAGQVNYSAAKGAVVAATKALAQEIGKRKITVNAVAPGFITSDMSADFDEKELKKLIPLNRFGEAEEVADLVSFLASEKAAYITGEVININGGLYT</sequence>
<dbReference type="PANTHER" id="PTHR42879:SF2">
    <property type="entry name" value="3-OXOACYL-[ACYL-CARRIER-PROTEIN] REDUCTASE FABG"/>
    <property type="match status" value="1"/>
</dbReference>
<dbReference type="Gene3D" id="3.40.50.720">
    <property type="entry name" value="NAD(P)-binding Rossmann-like Domain"/>
    <property type="match status" value="1"/>
</dbReference>
<reference evidence="4" key="1">
    <citation type="submission" date="2016-11" db="EMBL/GenBank/DDBJ databases">
        <authorList>
            <person name="Varghese N."/>
            <person name="Submissions S."/>
        </authorList>
    </citation>
    <scope>NUCLEOTIDE SEQUENCE [LARGE SCALE GENOMIC DNA]</scope>
    <source>
        <strain evidence="4">DSM 24579</strain>
    </source>
</reference>
<dbReference type="PANTHER" id="PTHR42879">
    <property type="entry name" value="3-OXOACYL-(ACYL-CARRIER-PROTEIN) REDUCTASE"/>
    <property type="match status" value="1"/>
</dbReference>
<evidence type="ECO:0000256" key="1">
    <source>
        <dbReference type="ARBA" id="ARBA00006484"/>
    </source>
</evidence>
<name>A0A1M5FTH8_SALEC</name>
<keyword evidence="2" id="KW-0560">Oxidoreductase</keyword>
<dbReference type="InterPro" id="IPR036291">
    <property type="entry name" value="NAD(P)-bd_dom_sf"/>
</dbReference>
<dbReference type="NCBIfam" id="NF009466">
    <property type="entry name" value="PRK12826.1-2"/>
    <property type="match status" value="1"/>
</dbReference>
<dbReference type="InterPro" id="IPR002347">
    <property type="entry name" value="SDR_fam"/>
</dbReference>
<dbReference type="OrthoDB" id="9803333at2"/>
<evidence type="ECO:0000256" key="2">
    <source>
        <dbReference type="ARBA" id="ARBA00023002"/>
    </source>
</evidence>
<gene>
    <name evidence="3" type="ORF">SAMN05444483_103340</name>
</gene>
<dbReference type="PRINTS" id="PR00081">
    <property type="entry name" value="GDHRDH"/>
</dbReference>
<dbReference type="AlphaFoldDB" id="A0A1M5FTH8"/>
<dbReference type="RefSeq" id="WP_072878354.1">
    <property type="nucleotide sequence ID" value="NZ_FQVT01000003.1"/>
</dbReference>
<dbReference type="GO" id="GO:0016491">
    <property type="term" value="F:oxidoreductase activity"/>
    <property type="evidence" value="ECO:0007669"/>
    <property type="project" value="UniProtKB-KW"/>
</dbReference>
<dbReference type="PRINTS" id="PR00080">
    <property type="entry name" value="SDRFAMILY"/>
</dbReference>